<reference evidence="3 4" key="1">
    <citation type="journal article" date="2011" name="Stand. Genomic Sci.">
        <title>Complete genome sequence of 'Thioalkalivibrio sulfidophilus' HL-EbGr7.</title>
        <authorList>
            <person name="Muyzer G."/>
            <person name="Sorokin D.Y."/>
            <person name="Mavromatis K."/>
            <person name="Lapidus A."/>
            <person name="Clum A."/>
            <person name="Ivanova N."/>
            <person name="Pati A."/>
            <person name="d'Haeseleer P."/>
            <person name="Woyke T."/>
            <person name="Kyrpides N.C."/>
        </authorList>
    </citation>
    <scope>NUCLEOTIDE SEQUENCE [LARGE SCALE GENOMIC DNA]</scope>
    <source>
        <strain evidence="3 4">HL-EbGR7</strain>
    </source>
</reference>
<accession>B8GQF6</accession>
<feature type="transmembrane region" description="Helical" evidence="1">
    <location>
        <begin position="65"/>
        <end position="88"/>
    </location>
</feature>
<dbReference type="eggNOG" id="COG2370">
    <property type="taxonomic scope" value="Bacteria"/>
</dbReference>
<gene>
    <name evidence="3" type="ordered locus">Tgr7_1265</name>
</gene>
<evidence type="ECO:0000256" key="2">
    <source>
        <dbReference type="SAM" id="SignalP"/>
    </source>
</evidence>
<name>B8GQF6_THISH</name>
<dbReference type="AlphaFoldDB" id="B8GQF6"/>
<evidence type="ECO:0000313" key="4">
    <source>
        <dbReference type="Proteomes" id="UP000002383"/>
    </source>
</evidence>
<proteinExistence type="predicted"/>
<feature type="transmembrane region" description="Helical" evidence="1">
    <location>
        <begin position="139"/>
        <end position="158"/>
    </location>
</feature>
<feature type="transmembrane region" description="Helical" evidence="1">
    <location>
        <begin position="170"/>
        <end position="188"/>
    </location>
</feature>
<keyword evidence="1" id="KW-0812">Transmembrane</keyword>
<organism evidence="3 4">
    <name type="scientific">Thioalkalivibrio sulfidiphilus (strain HL-EbGR7)</name>
    <dbReference type="NCBI Taxonomy" id="396588"/>
    <lineage>
        <taxon>Bacteria</taxon>
        <taxon>Pseudomonadati</taxon>
        <taxon>Pseudomonadota</taxon>
        <taxon>Gammaproteobacteria</taxon>
        <taxon>Chromatiales</taxon>
        <taxon>Ectothiorhodospiraceae</taxon>
        <taxon>Thioalkalivibrio</taxon>
    </lineage>
</organism>
<protein>
    <submittedName>
        <fullName evidence="3">Urease accessory protein UreJ</fullName>
    </submittedName>
</protein>
<dbReference type="OrthoDB" id="9808192at2"/>
<dbReference type="PIRSF" id="PIRSF016919">
    <property type="entry name" value="HupE_UreJ"/>
    <property type="match status" value="1"/>
</dbReference>
<feature type="transmembrane region" description="Helical" evidence="1">
    <location>
        <begin position="32"/>
        <end position="58"/>
    </location>
</feature>
<sequence length="189" mass="19184" precursor="true">MRFAMSMLLAGLSLVFTAPAFAHVGHGETGGLLAGLAHPILGIDHLLPLLAMGLWSAALAARTRLLAVSGIGLLLAAAALAGLAGFALPHMETGIALSVLILGLMLSFALRQQMTGLLLIALFTLFHGNAHGIEAPTGVSLATYFLGFTLASLALVGAGQWLGRTLSQGIALRLSGGVLALAGAWMVLG</sequence>
<dbReference type="Proteomes" id="UP000002383">
    <property type="component" value="Chromosome"/>
</dbReference>
<feature type="signal peptide" evidence="2">
    <location>
        <begin position="1"/>
        <end position="22"/>
    </location>
</feature>
<keyword evidence="1" id="KW-1133">Transmembrane helix</keyword>
<dbReference type="Pfam" id="PF04955">
    <property type="entry name" value="HupE_UreJ"/>
    <property type="match status" value="1"/>
</dbReference>
<feature type="transmembrane region" description="Helical" evidence="1">
    <location>
        <begin position="117"/>
        <end position="133"/>
    </location>
</feature>
<dbReference type="STRING" id="396588.Tgr7_1265"/>
<dbReference type="HOGENOM" id="CLU_088877_0_1_6"/>
<dbReference type="KEGG" id="tgr:Tgr7_1265"/>
<keyword evidence="2" id="KW-0732">Signal</keyword>
<keyword evidence="1" id="KW-0472">Membrane</keyword>
<feature type="transmembrane region" description="Helical" evidence="1">
    <location>
        <begin position="94"/>
        <end position="110"/>
    </location>
</feature>
<feature type="chain" id="PRO_5002873083" evidence="2">
    <location>
        <begin position="23"/>
        <end position="189"/>
    </location>
</feature>
<dbReference type="InterPro" id="IPR007038">
    <property type="entry name" value="HupE_UreJ"/>
</dbReference>
<evidence type="ECO:0000313" key="3">
    <source>
        <dbReference type="EMBL" id="ACL72351.1"/>
    </source>
</evidence>
<dbReference type="EMBL" id="CP001339">
    <property type="protein sequence ID" value="ACL72351.1"/>
    <property type="molecule type" value="Genomic_DNA"/>
</dbReference>
<keyword evidence="4" id="KW-1185">Reference proteome</keyword>
<evidence type="ECO:0000256" key="1">
    <source>
        <dbReference type="SAM" id="Phobius"/>
    </source>
</evidence>